<reference evidence="14 15" key="1">
    <citation type="journal article" date="2020" name="Mol. Plant">
        <title>The Chromosome-Based Rubber Tree Genome Provides New Insights into Spurge Genome Evolution and Rubber Biosynthesis.</title>
        <authorList>
            <person name="Liu J."/>
            <person name="Shi C."/>
            <person name="Shi C.C."/>
            <person name="Li W."/>
            <person name="Zhang Q.J."/>
            <person name="Zhang Y."/>
            <person name="Li K."/>
            <person name="Lu H.F."/>
            <person name="Shi C."/>
            <person name="Zhu S.T."/>
            <person name="Xiao Z.Y."/>
            <person name="Nan H."/>
            <person name="Yue Y."/>
            <person name="Zhu X.G."/>
            <person name="Wu Y."/>
            <person name="Hong X.N."/>
            <person name="Fan G.Y."/>
            <person name="Tong Y."/>
            <person name="Zhang D."/>
            <person name="Mao C.L."/>
            <person name="Liu Y.L."/>
            <person name="Hao S.J."/>
            <person name="Liu W.Q."/>
            <person name="Lv M.Q."/>
            <person name="Zhang H.B."/>
            <person name="Liu Y."/>
            <person name="Hu-Tang G.R."/>
            <person name="Wang J.P."/>
            <person name="Wang J.H."/>
            <person name="Sun Y.H."/>
            <person name="Ni S.B."/>
            <person name="Chen W.B."/>
            <person name="Zhang X.C."/>
            <person name="Jiao Y.N."/>
            <person name="Eichler E.E."/>
            <person name="Li G.H."/>
            <person name="Liu X."/>
            <person name="Gao L.Z."/>
        </authorList>
    </citation>
    <scope>NUCLEOTIDE SEQUENCE [LARGE SCALE GENOMIC DNA]</scope>
    <source>
        <strain evidence="15">cv. GT1</strain>
        <tissue evidence="14">Leaf</tissue>
    </source>
</reference>
<dbReference type="InterPro" id="IPR005568">
    <property type="entry name" value="Ribosomal_uL6_N"/>
</dbReference>
<dbReference type="Proteomes" id="UP000467840">
    <property type="component" value="Chromosome 7"/>
</dbReference>
<dbReference type="SUPFAM" id="SSF50104">
    <property type="entry name" value="Translation proteins SH3-like domain"/>
    <property type="match status" value="1"/>
</dbReference>
<comment type="similarity">
    <text evidence="1 10">Belongs to the eukaryotic ribosomal protein eL6 family.</text>
</comment>
<dbReference type="InterPro" id="IPR014722">
    <property type="entry name" value="Rib_uL2_dom2"/>
</dbReference>
<accession>A0A6A6L1S0</accession>
<evidence type="ECO:0000256" key="6">
    <source>
        <dbReference type="ARBA" id="ARBA00022980"/>
    </source>
</evidence>
<evidence type="ECO:0000256" key="8">
    <source>
        <dbReference type="ARBA" id="ARBA00023274"/>
    </source>
</evidence>
<dbReference type="GO" id="GO:0003735">
    <property type="term" value="F:structural constituent of ribosome"/>
    <property type="evidence" value="ECO:0007669"/>
    <property type="project" value="InterPro"/>
</dbReference>
<feature type="domain" description="J" evidence="12">
    <location>
        <begin position="198"/>
        <end position="263"/>
    </location>
</feature>
<evidence type="ECO:0000256" key="1">
    <source>
        <dbReference type="ARBA" id="ARBA00010592"/>
    </source>
</evidence>
<dbReference type="InterPro" id="IPR049633">
    <property type="entry name" value="Ribosomal_eL6_CS"/>
</dbReference>
<dbReference type="InterPro" id="IPR000915">
    <property type="entry name" value="60S_ribosomal_eL6"/>
</dbReference>
<dbReference type="AlphaFoldDB" id="A0A6A6L1S0"/>
<dbReference type="SMART" id="SM00271">
    <property type="entry name" value="DnaJ"/>
    <property type="match status" value="1"/>
</dbReference>
<keyword evidence="3" id="KW-0677">Repeat</keyword>
<dbReference type="GO" id="GO:0009408">
    <property type="term" value="P:response to heat"/>
    <property type="evidence" value="ECO:0007669"/>
    <property type="project" value="InterPro"/>
</dbReference>
<keyword evidence="5 9" id="KW-0862">Zinc</keyword>
<dbReference type="Gene3D" id="2.30.30.30">
    <property type="match status" value="1"/>
</dbReference>
<dbReference type="PANTHER" id="PTHR43096:SF52">
    <property type="entry name" value="DNAJ HOMOLOG 1, MITOCHONDRIAL-RELATED"/>
    <property type="match status" value="1"/>
</dbReference>
<dbReference type="SUPFAM" id="SSF49493">
    <property type="entry name" value="HSP40/DnaJ peptide-binding domain"/>
    <property type="match status" value="2"/>
</dbReference>
<dbReference type="Pfam" id="PF00226">
    <property type="entry name" value="DnaJ"/>
    <property type="match status" value="1"/>
</dbReference>
<feature type="compositionally biased region" description="Basic and acidic residues" evidence="11">
    <location>
        <begin position="58"/>
        <end position="70"/>
    </location>
</feature>
<dbReference type="GO" id="GO:0051082">
    <property type="term" value="F:unfolded protein binding"/>
    <property type="evidence" value="ECO:0007669"/>
    <property type="project" value="InterPro"/>
</dbReference>
<keyword evidence="6 10" id="KW-0689">Ribosomal protein</keyword>
<dbReference type="InterPro" id="IPR036410">
    <property type="entry name" value="HSP_DnaJ_Cys-rich_dom_sf"/>
</dbReference>
<dbReference type="Pfam" id="PF01556">
    <property type="entry name" value="DnaJ_C"/>
    <property type="match status" value="1"/>
</dbReference>
<evidence type="ECO:0000256" key="3">
    <source>
        <dbReference type="ARBA" id="ARBA00022737"/>
    </source>
</evidence>
<dbReference type="SUPFAM" id="SSF46565">
    <property type="entry name" value="Chaperone J-domain"/>
    <property type="match status" value="1"/>
</dbReference>
<dbReference type="InterPro" id="IPR001623">
    <property type="entry name" value="DnaJ_domain"/>
</dbReference>
<dbReference type="InterPro" id="IPR041997">
    <property type="entry name" value="Ribosomal_eL6_KOW"/>
</dbReference>
<dbReference type="GO" id="GO:0005840">
    <property type="term" value="C:ribosome"/>
    <property type="evidence" value="ECO:0007669"/>
    <property type="project" value="UniProtKB-KW"/>
</dbReference>
<dbReference type="InterPro" id="IPR001305">
    <property type="entry name" value="HSP_DnaJ_Cys-rich_dom"/>
</dbReference>
<keyword evidence="4 9" id="KW-0863">Zinc-finger</keyword>
<evidence type="ECO:0000259" key="13">
    <source>
        <dbReference type="PROSITE" id="PS51188"/>
    </source>
</evidence>
<dbReference type="FunFam" id="2.30.30.30:FF:000014">
    <property type="entry name" value="60S ribosomal protein L6"/>
    <property type="match status" value="1"/>
</dbReference>
<evidence type="ECO:0000259" key="12">
    <source>
        <dbReference type="PROSITE" id="PS50076"/>
    </source>
</evidence>
<dbReference type="InterPro" id="IPR036869">
    <property type="entry name" value="J_dom_sf"/>
</dbReference>
<dbReference type="CDD" id="cd10747">
    <property type="entry name" value="DnaJ_C"/>
    <property type="match status" value="1"/>
</dbReference>
<dbReference type="InterPro" id="IPR008971">
    <property type="entry name" value="HSP40/DnaJ_pept-bd"/>
</dbReference>
<feature type="zinc finger region" description="CR-type" evidence="9">
    <location>
        <begin position="294"/>
        <end position="381"/>
    </location>
</feature>
<dbReference type="FunFam" id="2.10.230.10:FF:000001">
    <property type="entry name" value="DnaJ subfamily A member 2"/>
    <property type="match status" value="1"/>
</dbReference>
<dbReference type="PROSITE" id="PS01170">
    <property type="entry name" value="RIBOSOMAL_L6E"/>
    <property type="match status" value="1"/>
</dbReference>
<dbReference type="Pfam" id="PF03868">
    <property type="entry name" value="Ribosomal_L6e_N"/>
    <property type="match status" value="1"/>
</dbReference>
<name>A0A6A6L1S0_HEVBR</name>
<feature type="domain" description="CR-type" evidence="13">
    <location>
        <begin position="294"/>
        <end position="381"/>
    </location>
</feature>
<dbReference type="FunFam" id="2.60.260.20:FF:000005">
    <property type="entry name" value="Chaperone protein dnaJ 1, mitochondrial"/>
    <property type="match status" value="1"/>
</dbReference>
<dbReference type="Gene3D" id="2.60.260.20">
    <property type="entry name" value="Urease metallochaperone UreE, N-terminal domain"/>
    <property type="match status" value="2"/>
</dbReference>
<evidence type="ECO:0000313" key="14">
    <source>
        <dbReference type="EMBL" id="KAF2293629.1"/>
    </source>
</evidence>
<dbReference type="Pfam" id="PF01159">
    <property type="entry name" value="Ribosomal_L6e"/>
    <property type="match status" value="1"/>
</dbReference>
<evidence type="ECO:0000256" key="9">
    <source>
        <dbReference type="PROSITE-ProRule" id="PRU00546"/>
    </source>
</evidence>
<dbReference type="InterPro" id="IPR008991">
    <property type="entry name" value="Translation_prot_SH3-like_sf"/>
</dbReference>
<dbReference type="GO" id="GO:0005524">
    <property type="term" value="F:ATP binding"/>
    <property type="evidence" value="ECO:0007669"/>
    <property type="project" value="InterPro"/>
</dbReference>
<dbReference type="GO" id="GO:0042026">
    <property type="term" value="P:protein refolding"/>
    <property type="evidence" value="ECO:0007669"/>
    <property type="project" value="TreeGrafter"/>
</dbReference>
<dbReference type="InterPro" id="IPR002939">
    <property type="entry name" value="DnaJ_C"/>
</dbReference>
<comment type="caution">
    <text evidence="14">The sequence shown here is derived from an EMBL/GenBank/DDBJ whole genome shotgun (WGS) entry which is preliminary data.</text>
</comment>
<dbReference type="PROSITE" id="PS50076">
    <property type="entry name" value="DNAJ_2"/>
    <property type="match status" value="1"/>
</dbReference>
<protein>
    <recommendedName>
        <fullName evidence="10">60S ribosomal protein L6</fullName>
    </recommendedName>
</protein>
<dbReference type="GO" id="GO:0006412">
    <property type="term" value="P:translation"/>
    <property type="evidence" value="ECO:0007669"/>
    <property type="project" value="InterPro"/>
</dbReference>
<sequence length="586" mass="64859">MAPKTPKVSRNPNLVRGIGKYSRSQMYHKRGLWAIKAKNGGVFPKHDPKPKAAAPAEKPPKFYPADDVKKPLLNKRKPKPTKLRASITPGTVLIILAGRFKGKRVVFLKQLSSGLLLVTGPFKINGVPLRRVNQSYVIATSTKVDISGVNVDKFDDKYYAKQVEKKKKKGEGEFFEGAKRKAFFYGFFFFGSAYMSRDYYDVLGVNKNASSSEIKKAYYLLAKKLHPDTNKDDPEAEQKFQEVSKAYEVGHDAYERNLNGDFHPGGPGFDNPFDSFFRMDDVAIELSFMEAVQGCTKTITFQADIPCEACRGEGIPPGVRPQMCKSCKGTGMVFTQKGFVSLQHTCNKCGGTGQTVSHFLMPLLLAEFLQSCNGGKVVRGTKSVKLDIMPGVDDNETIKMPRSGGADPERNQSGDLFVTIRVREDPIFRREGSNIHVDAVLSVTQTLMVSIFKSVSFSRNFGGTIQVPTLTGDVVLKVRPGTQPGQKVVLKKKGIKARSSYSFGDQFVHFTVSIPTSLTPRQRELIEEFSKEEQGEYVDKLPVLDLHDAVHHMAVLFVLYSDDGGLGSSGKIHPSSSEVRKGIFVL</sequence>
<dbReference type="EMBL" id="JAAGAX010000013">
    <property type="protein sequence ID" value="KAF2293629.1"/>
    <property type="molecule type" value="Genomic_DNA"/>
</dbReference>
<evidence type="ECO:0000256" key="2">
    <source>
        <dbReference type="ARBA" id="ARBA00022723"/>
    </source>
</evidence>
<dbReference type="HAMAP" id="MF_01152">
    <property type="entry name" value="DnaJ"/>
    <property type="match status" value="1"/>
</dbReference>
<gene>
    <name evidence="14" type="ORF">GH714_003519</name>
</gene>
<dbReference type="GO" id="GO:0005737">
    <property type="term" value="C:cytoplasm"/>
    <property type="evidence" value="ECO:0007669"/>
    <property type="project" value="TreeGrafter"/>
</dbReference>
<dbReference type="PROSITE" id="PS51188">
    <property type="entry name" value="ZF_CR"/>
    <property type="match status" value="1"/>
</dbReference>
<dbReference type="GO" id="GO:0008270">
    <property type="term" value="F:zinc ion binding"/>
    <property type="evidence" value="ECO:0007669"/>
    <property type="project" value="UniProtKB-KW"/>
</dbReference>
<dbReference type="GO" id="GO:1990904">
    <property type="term" value="C:ribonucleoprotein complex"/>
    <property type="evidence" value="ECO:0007669"/>
    <property type="project" value="UniProtKB-KW"/>
</dbReference>
<dbReference type="CDD" id="cd13156">
    <property type="entry name" value="KOW_RPL6"/>
    <property type="match status" value="1"/>
</dbReference>
<evidence type="ECO:0000313" key="15">
    <source>
        <dbReference type="Proteomes" id="UP000467840"/>
    </source>
</evidence>
<keyword evidence="2 9" id="KW-0479">Metal-binding</keyword>
<feature type="region of interest" description="Disordered" evidence="11">
    <location>
        <begin position="43"/>
        <end position="75"/>
    </location>
</feature>
<dbReference type="PANTHER" id="PTHR43096">
    <property type="entry name" value="DNAJ HOMOLOG 1, MITOCHONDRIAL-RELATED"/>
    <property type="match status" value="1"/>
</dbReference>
<dbReference type="PRINTS" id="PR00625">
    <property type="entry name" value="JDOMAIN"/>
</dbReference>
<dbReference type="SUPFAM" id="SSF57938">
    <property type="entry name" value="DnaJ/Hsp40 cysteine-rich domain"/>
    <property type="match status" value="1"/>
</dbReference>
<organism evidence="14 15">
    <name type="scientific">Hevea brasiliensis</name>
    <name type="common">Para rubber tree</name>
    <name type="synonym">Siphonia brasiliensis</name>
    <dbReference type="NCBI Taxonomy" id="3981"/>
    <lineage>
        <taxon>Eukaryota</taxon>
        <taxon>Viridiplantae</taxon>
        <taxon>Streptophyta</taxon>
        <taxon>Embryophyta</taxon>
        <taxon>Tracheophyta</taxon>
        <taxon>Spermatophyta</taxon>
        <taxon>Magnoliopsida</taxon>
        <taxon>eudicotyledons</taxon>
        <taxon>Gunneridae</taxon>
        <taxon>Pentapetalae</taxon>
        <taxon>rosids</taxon>
        <taxon>fabids</taxon>
        <taxon>Malpighiales</taxon>
        <taxon>Euphorbiaceae</taxon>
        <taxon>Crotonoideae</taxon>
        <taxon>Micrandreae</taxon>
        <taxon>Hevea</taxon>
    </lineage>
</organism>
<proteinExistence type="inferred from homology"/>
<dbReference type="Gene3D" id="1.10.287.110">
    <property type="entry name" value="DnaJ domain"/>
    <property type="match status" value="1"/>
</dbReference>
<evidence type="ECO:0000256" key="7">
    <source>
        <dbReference type="ARBA" id="ARBA00023186"/>
    </source>
</evidence>
<evidence type="ECO:0000256" key="11">
    <source>
        <dbReference type="SAM" id="MobiDB-lite"/>
    </source>
</evidence>
<dbReference type="Gene3D" id="2.10.230.10">
    <property type="entry name" value="Heat shock protein DnaJ, cysteine-rich domain"/>
    <property type="match status" value="1"/>
</dbReference>
<dbReference type="Pfam" id="PF00684">
    <property type="entry name" value="DnaJ_CXXCXGXG"/>
    <property type="match status" value="1"/>
</dbReference>
<keyword evidence="7" id="KW-0143">Chaperone</keyword>
<evidence type="ECO:0000256" key="4">
    <source>
        <dbReference type="ARBA" id="ARBA00022771"/>
    </source>
</evidence>
<dbReference type="CDD" id="cd10719">
    <property type="entry name" value="DnaJ_zf"/>
    <property type="match status" value="1"/>
</dbReference>
<keyword evidence="8 10" id="KW-0687">Ribonucleoprotein</keyword>
<evidence type="ECO:0000256" key="10">
    <source>
        <dbReference type="RuleBase" id="RU000662"/>
    </source>
</evidence>
<dbReference type="InterPro" id="IPR012724">
    <property type="entry name" value="DnaJ"/>
</dbReference>
<evidence type="ECO:0000256" key="5">
    <source>
        <dbReference type="ARBA" id="ARBA00022833"/>
    </source>
</evidence>
<dbReference type="CDD" id="cd06257">
    <property type="entry name" value="DnaJ"/>
    <property type="match status" value="1"/>
</dbReference>
<dbReference type="GO" id="GO:0031072">
    <property type="term" value="F:heat shock protein binding"/>
    <property type="evidence" value="ECO:0007669"/>
    <property type="project" value="InterPro"/>
</dbReference>
<keyword evidence="15" id="KW-1185">Reference proteome</keyword>